<feature type="compositionally biased region" description="Low complexity" evidence="17">
    <location>
        <begin position="195"/>
        <end position="207"/>
    </location>
</feature>
<dbReference type="GO" id="GO:0005634">
    <property type="term" value="C:nucleus"/>
    <property type="evidence" value="ECO:0007669"/>
    <property type="project" value="UniProtKB-SubCell"/>
</dbReference>
<feature type="domain" description="U-box" evidence="18">
    <location>
        <begin position="1032"/>
        <end position="1105"/>
    </location>
</feature>
<evidence type="ECO:0000256" key="4">
    <source>
        <dbReference type="ARBA" id="ARBA00004906"/>
    </source>
</evidence>
<evidence type="ECO:0000256" key="6">
    <source>
        <dbReference type="ARBA" id="ARBA00012483"/>
    </source>
</evidence>
<protein>
    <recommendedName>
        <fullName evidence="14">Ubiquitin conjugation factor E4 B</fullName>
        <ecNumber evidence="6">2.3.2.27</ecNumber>
    </recommendedName>
    <alternativeName>
        <fullName evidence="16">RING-type E3 ubiquitin transferase E4 B</fullName>
    </alternativeName>
    <alternativeName>
        <fullName evidence="15">Ubiquitin fusion degradation protein 2</fullName>
    </alternativeName>
</protein>
<dbReference type="CDD" id="cd16658">
    <property type="entry name" value="RING-Ubox_UBE4B"/>
    <property type="match status" value="1"/>
</dbReference>
<dbReference type="GO" id="GO:0005737">
    <property type="term" value="C:cytoplasm"/>
    <property type="evidence" value="ECO:0007669"/>
    <property type="project" value="UniProtKB-SubCell"/>
</dbReference>
<evidence type="ECO:0000256" key="9">
    <source>
        <dbReference type="ARBA" id="ARBA00022679"/>
    </source>
</evidence>
<keyword evidence="10" id="KW-0833">Ubl conjugation pathway</keyword>
<reference evidence="19" key="1">
    <citation type="journal article" date="2024" name="Gigascience">
        <title>Chromosome-level genome of the poultry shaft louse Menopon gallinae provides insight into the host-switching and adaptive evolution of parasitic lice.</title>
        <authorList>
            <person name="Xu Y."/>
            <person name="Ma L."/>
            <person name="Liu S."/>
            <person name="Liang Y."/>
            <person name="Liu Q."/>
            <person name="He Z."/>
            <person name="Tian L."/>
            <person name="Duan Y."/>
            <person name="Cai W."/>
            <person name="Li H."/>
            <person name="Song F."/>
        </authorList>
    </citation>
    <scope>NUCLEOTIDE SEQUENCE</scope>
    <source>
        <strain evidence="19">Cailab_2023a</strain>
    </source>
</reference>
<dbReference type="PANTHER" id="PTHR13931">
    <property type="entry name" value="UBIQUITINATION FACTOR E4"/>
    <property type="match status" value="1"/>
</dbReference>
<dbReference type="GO" id="GO:0000151">
    <property type="term" value="C:ubiquitin ligase complex"/>
    <property type="evidence" value="ECO:0007669"/>
    <property type="project" value="InterPro"/>
</dbReference>
<dbReference type="Pfam" id="PF10408">
    <property type="entry name" value="Ufd2P_core"/>
    <property type="match status" value="1"/>
</dbReference>
<keyword evidence="12" id="KW-0539">Nucleus</keyword>
<dbReference type="InterPro" id="IPR045132">
    <property type="entry name" value="UBE4"/>
</dbReference>
<keyword evidence="7" id="KW-0963">Cytoplasm</keyword>
<sequence>MSELSQEEIRRRRLLRLSALDSTPTSSTSRESVSSTANVTAVTPSTPGPPHPHSAPAGLSPRSCNPWSTDGNEKSDPNSGKNKNKELMDVDSGIENMEVEECDRKENEMSDINRVSSSNETSFEQVIVAMGRVLCVSWNEDTEETIHLPKSVISDNKESVEPDYQDIISQSLMEVLHQFANGDNPLKALSVSSTAVTSDSPSSSAVPQNTVNLPPLPQTSVNPESIPKQNDGLHYLMNCYSRVAIEERNHPKRCSNPPLRDVLTEIRAQCVQHASLILQGVIPASSVPAKESPLLTPLLTQVIPRGFLPELVTKTTANPDLFNKIFTPLLQGLLRGMQSSSIVTSSHRAPLQALAELTDIRIGNFRPFCKLLVEQLQFSPEPITRVHGREISKTSFLGPFLSVSVFAEDEPKVAEKFFSGNSTADKAVVQTLQGELEHTRTVLYRIFHDTFVNTSSRDRLLEHVACVLRLNEKRAQIQVVEFANAGDGYMLNLLTVLQLLSVRVKLDKVDPMYPFHPKSLVEIKKDETRLRFTSQEVSTWQDELERNPNHVWREPKFPTHCWFLTLHAHHLTLIPALHKYQRRLRALRDLHKLVEEMSATEVHWKDLPHASRNKELIKRWKLQIKKLTRSRACADAGLLDDNLLRRALGYYSSVAEYLLELLAPGASLSVPVLPIPEAPPLFSALPEWYLEDIAEFLLFTLQFRPDVVATSAEDVLITWLLVATCSPHCIKNPYLVAKIIEVMFVLNPGIQPRTEVLHDRLMSHTLSEHNLPAALMKFYTDVETTGSSSEFYDKFTIRYHISIILKGMWESPVHRLAIVKESGSGTQFVKFVNMLMNDTTFLLDESLESLKRIHEIQELMSDQVAWSGLPAEQQQSKQRQLSADERQCRSYLTLARETVDMFHYLTMQIKEPFLRPELADRLSAMLNFNLQQLCGPKCKNLKVKTPEKYGWEPRRLLSQLADIYLHLDCENFASALAGDERSFKKELLEDAALRMERAAIKTQTELEQFRNLAQRAADIQEMNKNREVDYSDAPDEFRDPLMDTLMEEPVLLPSGKVMDRPVIIRHLLNSSTDPFNRQPLTEEMLLPATDLKERIMQWKKEKQQSSSS</sequence>
<evidence type="ECO:0000256" key="7">
    <source>
        <dbReference type="ARBA" id="ARBA00022490"/>
    </source>
</evidence>
<evidence type="ECO:0000256" key="10">
    <source>
        <dbReference type="ARBA" id="ARBA00022786"/>
    </source>
</evidence>
<dbReference type="EMBL" id="JARGDH010000002">
    <property type="protein sequence ID" value="KAL0275620.1"/>
    <property type="molecule type" value="Genomic_DNA"/>
</dbReference>
<evidence type="ECO:0000259" key="18">
    <source>
        <dbReference type="PROSITE" id="PS51698"/>
    </source>
</evidence>
<proteinExistence type="inferred from homology"/>
<dbReference type="InterPro" id="IPR003613">
    <property type="entry name" value="Ubox_domain"/>
</dbReference>
<evidence type="ECO:0000256" key="17">
    <source>
        <dbReference type="SAM" id="MobiDB-lite"/>
    </source>
</evidence>
<comment type="similarity">
    <text evidence="5">Belongs to the ubiquitin conjugation factor E4 family.</text>
</comment>
<dbReference type="PROSITE" id="PS51698">
    <property type="entry name" value="U_BOX"/>
    <property type="match status" value="1"/>
</dbReference>
<evidence type="ECO:0000256" key="12">
    <source>
        <dbReference type="ARBA" id="ARBA00023242"/>
    </source>
</evidence>
<evidence type="ECO:0000256" key="15">
    <source>
        <dbReference type="ARBA" id="ARBA00081821"/>
    </source>
</evidence>
<evidence type="ECO:0000256" key="1">
    <source>
        <dbReference type="ARBA" id="ARBA00000900"/>
    </source>
</evidence>
<dbReference type="PANTHER" id="PTHR13931:SF2">
    <property type="entry name" value="UBIQUITIN CONJUGATION FACTOR E4 B"/>
    <property type="match status" value="1"/>
</dbReference>
<dbReference type="SUPFAM" id="SSF57850">
    <property type="entry name" value="RING/U-box"/>
    <property type="match status" value="1"/>
</dbReference>
<dbReference type="GO" id="GO:0036503">
    <property type="term" value="P:ERAD pathway"/>
    <property type="evidence" value="ECO:0007669"/>
    <property type="project" value="InterPro"/>
</dbReference>
<feature type="compositionally biased region" description="Low complexity" evidence="17">
    <location>
        <begin position="16"/>
        <end position="36"/>
    </location>
</feature>
<dbReference type="GO" id="GO:0000209">
    <property type="term" value="P:protein polyubiquitination"/>
    <property type="evidence" value="ECO:0007669"/>
    <property type="project" value="TreeGrafter"/>
</dbReference>
<evidence type="ECO:0000256" key="14">
    <source>
        <dbReference type="ARBA" id="ARBA00072779"/>
    </source>
</evidence>
<evidence type="ECO:0000256" key="11">
    <source>
        <dbReference type="ARBA" id="ARBA00022990"/>
    </source>
</evidence>
<comment type="function">
    <text evidence="13">Ubiquitin-protein ligase that probably functions as an E3 ligase in conjunction with specific E1 and E2 ligases. May also function as an E4 ligase mediating the assembly of polyubiquitin chains on substrates ubiquitinated by another E3 ubiquitin ligase. May regulate myosin assembly in striated muscles together with STUB1 and VCP/p97 by targeting myosin chaperone UNC45B for proteasomal degradation.</text>
</comment>
<feature type="region of interest" description="Disordered" evidence="17">
    <location>
        <begin position="15"/>
        <end position="89"/>
    </location>
</feature>
<evidence type="ECO:0000256" key="8">
    <source>
        <dbReference type="ARBA" id="ARBA00022553"/>
    </source>
</evidence>
<dbReference type="GO" id="GO:0034450">
    <property type="term" value="F:ubiquitin-ubiquitin ligase activity"/>
    <property type="evidence" value="ECO:0007669"/>
    <property type="project" value="InterPro"/>
</dbReference>
<accession>A0AAW2I297</accession>
<keyword evidence="8" id="KW-0597">Phosphoprotein</keyword>
<evidence type="ECO:0000313" key="19">
    <source>
        <dbReference type="EMBL" id="KAL0275620.1"/>
    </source>
</evidence>
<comment type="caution">
    <text evidence="19">The sequence shown here is derived from an EMBL/GenBank/DDBJ whole genome shotgun (WGS) entry which is preliminary data.</text>
</comment>
<keyword evidence="11" id="KW-0007">Acetylation</keyword>
<feature type="region of interest" description="Disordered" evidence="17">
    <location>
        <begin position="195"/>
        <end position="229"/>
    </location>
</feature>
<evidence type="ECO:0000256" key="16">
    <source>
        <dbReference type="ARBA" id="ARBA00083610"/>
    </source>
</evidence>
<evidence type="ECO:0000256" key="2">
    <source>
        <dbReference type="ARBA" id="ARBA00004123"/>
    </source>
</evidence>
<evidence type="ECO:0000256" key="13">
    <source>
        <dbReference type="ARBA" id="ARBA00056267"/>
    </source>
</evidence>
<comment type="subcellular location">
    <subcellularLocation>
        <location evidence="3">Cytoplasm</location>
    </subcellularLocation>
    <subcellularLocation>
        <location evidence="2">Nucleus</location>
    </subcellularLocation>
</comment>
<dbReference type="Gene3D" id="3.30.40.10">
    <property type="entry name" value="Zinc/RING finger domain, C3HC4 (zinc finger)"/>
    <property type="match status" value="1"/>
</dbReference>
<dbReference type="InterPro" id="IPR019474">
    <property type="entry name" value="Ub_conjug_fac_E4_core"/>
</dbReference>
<dbReference type="EC" id="2.3.2.27" evidence="6"/>
<dbReference type="InterPro" id="IPR013083">
    <property type="entry name" value="Znf_RING/FYVE/PHD"/>
</dbReference>
<dbReference type="GO" id="GO:0006511">
    <property type="term" value="P:ubiquitin-dependent protein catabolic process"/>
    <property type="evidence" value="ECO:0007669"/>
    <property type="project" value="InterPro"/>
</dbReference>
<dbReference type="AlphaFoldDB" id="A0AAW2I297"/>
<evidence type="ECO:0000256" key="3">
    <source>
        <dbReference type="ARBA" id="ARBA00004496"/>
    </source>
</evidence>
<dbReference type="Pfam" id="PF04564">
    <property type="entry name" value="U-box"/>
    <property type="match status" value="1"/>
</dbReference>
<name>A0AAW2I297_9NEOP</name>
<dbReference type="FunFam" id="3.30.40.10:FF:000060">
    <property type="entry name" value="ubiquitin conjugation factor E4 B"/>
    <property type="match status" value="1"/>
</dbReference>
<evidence type="ECO:0000256" key="5">
    <source>
        <dbReference type="ARBA" id="ARBA00007434"/>
    </source>
</evidence>
<comment type="pathway">
    <text evidence="4">Protein modification; protein ubiquitination.</text>
</comment>
<keyword evidence="9" id="KW-0808">Transferase</keyword>
<gene>
    <name evidence="19" type="ORF">PYX00_003420</name>
</gene>
<feature type="compositionally biased region" description="Polar residues" evidence="17">
    <location>
        <begin position="208"/>
        <end position="223"/>
    </location>
</feature>
<organism evidence="19">
    <name type="scientific">Menopon gallinae</name>
    <name type="common">poultry shaft louse</name>
    <dbReference type="NCBI Taxonomy" id="328185"/>
    <lineage>
        <taxon>Eukaryota</taxon>
        <taxon>Metazoa</taxon>
        <taxon>Ecdysozoa</taxon>
        <taxon>Arthropoda</taxon>
        <taxon>Hexapoda</taxon>
        <taxon>Insecta</taxon>
        <taxon>Pterygota</taxon>
        <taxon>Neoptera</taxon>
        <taxon>Paraneoptera</taxon>
        <taxon>Psocodea</taxon>
        <taxon>Troctomorpha</taxon>
        <taxon>Phthiraptera</taxon>
        <taxon>Amblycera</taxon>
        <taxon>Menoponidae</taxon>
        <taxon>Menopon</taxon>
    </lineage>
</organism>
<dbReference type="SMART" id="SM00504">
    <property type="entry name" value="Ubox"/>
    <property type="match status" value="1"/>
</dbReference>
<comment type="catalytic activity">
    <reaction evidence="1">
        <text>S-ubiquitinyl-[E2 ubiquitin-conjugating enzyme]-L-cysteine + [acceptor protein]-L-lysine = [E2 ubiquitin-conjugating enzyme]-L-cysteine + N(6)-ubiquitinyl-[acceptor protein]-L-lysine.</text>
        <dbReference type="EC" id="2.3.2.27"/>
    </reaction>
</comment>